<reference evidence="1" key="1">
    <citation type="journal article" date="2015" name="Nature">
        <title>Complex archaea that bridge the gap between prokaryotes and eukaryotes.</title>
        <authorList>
            <person name="Spang A."/>
            <person name="Saw J.H."/>
            <person name="Jorgensen S.L."/>
            <person name="Zaremba-Niedzwiedzka K."/>
            <person name="Martijn J."/>
            <person name="Lind A.E."/>
            <person name="van Eijk R."/>
            <person name="Schleper C."/>
            <person name="Guy L."/>
            <person name="Ettema T.J."/>
        </authorList>
    </citation>
    <scope>NUCLEOTIDE SEQUENCE</scope>
</reference>
<accession>A0A0F9M9L0</accession>
<name>A0A0F9M9L0_9ZZZZ</name>
<dbReference type="EMBL" id="LAZR01005153">
    <property type="protein sequence ID" value="KKN02399.1"/>
    <property type="molecule type" value="Genomic_DNA"/>
</dbReference>
<comment type="caution">
    <text evidence="1">The sequence shown here is derived from an EMBL/GenBank/DDBJ whole genome shotgun (WGS) entry which is preliminary data.</text>
</comment>
<gene>
    <name evidence="1" type="ORF">LCGC14_1118010</name>
</gene>
<dbReference type="AlphaFoldDB" id="A0A0F9M9L0"/>
<sequence length="118" mass="13771">MDLRKVAEEVVKDLNNFENKSRAVDKISHGYTNNQIEIVYKRLLEKKVKDLNNFENRSEEAKVEGRKEARIIRLAIETLPDSLLRRVIIKVDGNDLVSGREFDFRPQARNDNFGKNNI</sequence>
<proteinExistence type="predicted"/>
<organism evidence="1">
    <name type="scientific">marine sediment metagenome</name>
    <dbReference type="NCBI Taxonomy" id="412755"/>
    <lineage>
        <taxon>unclassified sequences</taxon>
        <taxon>metagenomes</taxon>
        <taxon>ecological metagenomes</taxon>
    </lineage>
</organism>
<protein>
    <submittedName>
        <fullName evidence="1">Uncharacterized protein</fullName>
    </submittedName>
</protein>
<evidence type="ECO:0000313" key="1">
    <source>
        <dbReference type="EMBL" id="KKN02399.1"/>
    </source>
</evidence>